<gene>
    <name evidence="2" type="ORF">AFERRI_20517</name>
    <name evidence="1" type="ORF">AFERRI_370043</name>
</gene>
<sequence length="72" mass="7903">MTLGLHLSQGFTAGVKNKYSLGFGIEDAVILLPYSQQNELPKTHSRSLVTRTLLLMSLSHTSLFCLLTIHCG</sequence>
<reference evidence="1" key="2">
    <citation type="submission" date="2014-07" db="EMBL/GenBank/DDBJ databases">
        <title>Initial genome analysis of the psychrotolerant acidophile Acidithiobacillus ferrivorans CF27: insights into iron and sulfur oxidation pathways and into biofilm formation.</title>
        <authorList>
            <person name="Talla E."/>
            <person name="Hedrich S."/>
            <person name="Mangenot S."/>
            <person name="Ji B."/>
            <person name="Johnson D.B."/>
            <person name="Barbe V."/>
            <person name="Bonnefoy V."/>
        </authorList>
    </citation>
    <scope>NUCLEOTIDE SEQUENCE [LARGE SCALE GENOMIC DNA]</scope>
    <source>
        <strain evidence="1">CF27</strain>
    </source>
</reference>
<dbReference type="Proteomes" id="UP000193925">
    <property type="component" value="Chromosome AFERRI"/>
</dbReference>
<evidence type="ECO:0000313" key="2">
    <source>
        <dbReference type="EMBL" id="SMH65733.1"/>
    </source>
</evidence>
<accession>A0A060UTQ2</accession>
<dbReference type="EMBL" id="CCCS020000031">
    <property type="protein sequence ID" value="CDQ09939.1"/>
    <property type="molecule type" value="Genomic_DNA"/>
</dbReference>
<keyword evidence="3" id="KW-1185">Reference proteome</keyword>
<evidence type="ECO:0000313" key="3">
    <source>
        <dbReference type="Proteomes" id="UP000193925"/>
    </source>
</evidence>
<organism evidence="1">
    <name type="scientific">Acidithiobacillus ferrivorans</name>
    <dbReference type="NCBI Taxonomy" id="160808"/>
    <lineage>
        <taxon>Bacteria</taxon>
        <taxon>Pseudomonadati</taxon>
        <taxon>Pseudomonadota</taxon>
        <taxon>Acidithiobacillia</taxon>
        <taxon>Acidithiobacillales</taxon>
        <taxon>Acidithiobacillaceae</taxon>
        <taxon>Acidithiobacillus</taxon>
    </lineage>
</organism>
<protein>
    <submittedName>
        <fullName evidence="1">Uncharacterized protein</fullName>
    </submittedName>
</protein>
<reference evidence="2 3" key="3">
    <citation type="submission" date="2017-03" db="EMBL/GenBank/DDBJ databases">
        <authorList>
            <person name="Regsiter A."/>
            <person name="William W."/>
        </authorList>
    </citation>
    <scope>NUCLEOTIDE SEQUENCE [LARGE SCALE GENOMIC DNA]</scope>
    <source>
        <strain evidence="2">PRJEB5721</strain>
    </source>
</reference>
<dbReference type="AlphaFoldDB" id="A0A060UTQ2"/>
<proteinExistence type="predicted"/>
<dbReference type="EMBL" id="LT841305">
    <property type="protein sequence ID" value="SMH65733.1"/>
    <property type="molecule type" value="Genomic_DNA"/>
</dbReference>
<evidence type="ECO:0000313" key="1">
    <source>
        <dbReference type="EMBL" id="CDQ09939.1"/>
    </source>
</evidence>
<name>A0A060UTQ2_9PROT</name>
<reference evidence="1" key="1">
    <citation type="submission" date="2014-03" db="EMBL/GenBank/DDBJ databases">
        <authorList>
            <person name="Genoscope - CEA"/>
        </authorList>
    </citation>
    <scope>NUCLEOTIDE SEQUENCE [LARGE SCALE GENOMIC DNA]</scope>
    <source>
        <strain evidence="1">CF27</strain>
    </source>
</reference>